<dbReference type="NCBIfam" id="TIGR01509">
    <property type="entry name" value="HAD-SF-IA-v3"/>
    <property type="match status" value="1"/>
</dbReference>
<protein>
    <submittedName>
        <fullName evidence="1">YjjG family noncanonical pyrimidine nucleotidase</fullName>
        <ecNumber evidence="1">3.1.3.5</ecNumber>
    </submittedName>
</protein>
<evidence type="ECO:0000313" key="2">
    <source>
        <dbReference type="Proteomes" id="UP001595533"/>
    </source>
</evidence>
<dbReference type="NCBIfam" id="TIGR01549">
    <property type="entry name" value="HAD-SF-IA-v1"/>
    <property type="match status" value="1"/>
</dbReference>
<dbReference type="PANTHER" id="PTHR47478">
    <property type="match status" value="1"/>
</dbReference>
<dbReference type="InterPro" id="IPR023214">
    <property type="entry name" value="HAD_sf"/>
</dbReference>
<name>A0ABV7JCI9_9GAMM</name>
<keyword evidence="1" id="KW-0378">Hydrolase</keyword>
<dbReference type="RefSeq" id="WP_077410637.1">
    <property type="nucleotide sequence ID" value="NZ_JBHRTS010000005.1"/>
</dbReference>
<evidence type="ECO:0000313" key="1">
    <source>
        <dbReference type="EMBL" id="MFC3194579.1"/>
    </source>
</evidence>
<dbReference type="SFLD" id="SFLDS00003">
    <property type="entry name" value="Haloacid_Dehalogenase"/>
    <property type="match status" value="1"/>
</dbReference>
<accession>A0ABV7JCI9</accession>
<organism evidence="1 2">
    <name type="scientific">Marinicella sediminis</name>
    <dbReference type="NCBI Taxonomy" id="1792834"/>
    <lineage>
        <taxon>Bacteria</taxon>
        <taxon>Pseudomonadati</taxon>
        <taxon>Pseudomonadota</taxon>
        <taxon>Gammaproteobacteria</taxon>
        <taxon>Lysobacterales</taxon>
        <taxon>Marinicellaceae</taxon>
        <taxon>Marinicella</taxon>
    </lineage>
</organism>
<proteinExistence type="predicted"/>
<dbReference type="Gene3D" id="3.40.50.1000">
    <property type="entry name" value="HAD superfamily/HAD-like"/>
    <property type="match status" value="1"/>
</dbReference>
<dbReference type="EC" id="3.1.3.5" evidence="1"/>
<dbReference type="EMBL" id="JBHRTS010000005">
    <property type="protein sequence ID" value="MFC3194579.1"/>
    <property type="molecule type" value="Genomic_DNA"/>
</dbReference>
<comment type="caution">
    <text evidence="1">The sequence shown here is derived from an EMBL/GenBank/DDBJ whole genome shotgun (WGS) entry which is preliminary data.</text>
</comment>
<dbReference type="NCBIfam" id="TIGR02254">
    <property type="entry name" value="YjjG_YfnB"/>
    <property type="match status" value="1"/>
</dbReference>
<reference evidence="2" key="1">
    <citation type="journal article" date="2019" name="Int. J. Syst. Evol. Microbiol.">
        <title>The Global Catalogue of Microorganisms (GCM) 10K type strain sequencing project: providing services to taxonomists for standard genome sequencing and annotation.</title>
        <authorList>
            <consortium name="The Broad Institute Genomics Platform"/>
            <consortium name="The Broad Institute Genome Sequencing Center for Infectious Disease"/>
            <person name="Wu L."/>
            <person name="Ma J."/>
        </authorList>
    </citation>
    <scope>NUCLEOTIDE SEQUENCE [LARGE SCALE GENOMIC DNA]</scope>
    <source>
        <strain evidence="2">KCTC 42953</strain>
    </source>
</reference>
<dbReference type="Gene3D" id="1.10.150.240">
    <property type="entry name" value="Putative phosphatase, domain 2"/>
    <property type="match status" value="1"/>
</dbReference>
<dbReference type="Proteomes" id="UP001595533">
    <property type="component" value="Unassembled WGS sequence"/>
</dbReference>
<dbReference type="SFLD" id="SFLDG01129">
    <property type="entry name" value="C1.5:_HAD__Beta-PGM__Phosphata"/>
    <property type="match status" value="1"/>
</dbReference>
<dbReference type="SUPFAM" id="SSF56784">
    <property type="entry name" value="HAD-like"/>
    <property type="match status" value="1"/>
</dbReference>
<dbReference type="Pfam" id="PF00702">
    <property type="entry name" value="Hydrolase"/>
    <property type="match status" value="1"/>
</dbReference>
<sequence>MSRYQKLIFDADNTLFDFDQAEATALLNTLKDFAMPTPDGLLDFYRRMNATLWQQLDNKVISIAELKQQRAEQLFAFVGQEADVQDFSHHYLDELANCQFLLNHVSETLQQLTDHCEMAIITNGLSRVQKPRLANSPIRAHFGALVISEELGVAKPDPEIFAHTCEQMNWAQPEEVLMVGDNYRCDIQGAAGFGMKTCWFNLRGVPHDFEDHDHEIHHFGELLDVLQLQRI</sequence>
<dbReference type="CDD" id="cd04305">
    <property type="entry name" value="HAD_Neu5Ac-Pase_like"/>
    <property type="match status" value="1"/>
</dbReference>
<dbReference type="PRINTS" id="PR00413">
    <property type="entry name" value="HADHALOGNASE"/>
</dbReference>
<gene>
    <name evidence="1" type="ORF">ACFODZ_10060</name>
</gene>
<dbReference type="GO" id="GO:0008253">
    <property type="term" value="F:5'-nucleotidase activity"/>
    <property type="evidence" value="ECO:0007669"/>
    <property type="project" value="UniProtKB-EC"/>
</dbReference>
<dbReference type="InterPro" id="IPR006439">
    <property type="entry name" value="HAD-SF_hydro_IA"/>
</dbReference>
<dbReference type="PANTHER" id="PTHR47478:SF1">
    <property type="entry name" value="PYRIMIDINE 5'-NUCLEOTIDASE YJJG"/>
    <property type="match status" value="1"/>
</dbReference>
<dbReference type="InterPro" id="IPR011951">
    <property type="entry name" value="HAD-SF_hydro_IA_YjjG/PynA"/>
</dbReference>
<dbReference type="InterPro" id="IPR023198">
    <property type="entry name" value="PGP-like_dom2"/>
</dbReference>
<keyword evidence="2" id="KW-1185">Reference proteome</keyword>
<dbReference type="InterPro" id="IPR036412">
    <property type="entry name" value="HAD-like_sf"/>
</dbReference>
<dbReference type="InterPro" id="IPR052550">
    <property type="entry name" value="Pyrimidine_5'-ntase_YjjG"/>
</dbReference>